<evidence type="ECO:0000256" key="1">
    <source>
        <dbReference type="SAM" id="SignalP"/>
    </source>
</evidence>
<name>A0A2A2M3D3_9BILA</name>
<keyword evidence="1" id="KW-0732">Signal</keyword>
<accession>A0A2A2M3D3</accession>
<feature type="signal peptide" evidence="1">
    <location>
        <begin position="1"/>
        <end position="27"/>
    </location>
</feature>
<protein>
    <submittedName>
        <fullName evidence="2">Uncharacterized protein</fullName>
    </submittedName>
</protein>
<feature type="chain" id="PRO_5012945988" evidence="1">
    <location>
        <begin position="28"/>
        <end position="248"/>
    </location>
</feature>
<dbReference type="OrthoDB" id="8300310at2759"/>
<evidence type="ECO:0000313" key="2">
    <source>
        <dbReference type="EMBL" id="PAV92956.1"/>
    </source>
</evidence>
<sequence>MLRLFAQQRVAVFLGNLIVIGVDFAEGEEAVAIAAVIDERRLQRRLDARHLGEIDVALELLAFGGFEIELFDPSPRAWRSGGGSVTDRAAGRARALIGGAGRTGAGLWQRCVCSPGTSGGTALPHARHAAGRGRAVSNGGKVRHASVNLVKTAPGRRENRRIADLYSRATHGCSPLVASACANRNWQELAVSAGKIVPNSGLTLPGNPLLAPCGSQRPRGDRVQNRPRGCVWLFAGPAYACRGKDAVC</sequence>
<dbReference type="EMBL" id="LIAE01005863">
    <property type="protein sequence ID" value="PAV92956.1"/>
    <property type="molecule type" value="Genomic_DNA"/>
</dbReference>
<dbReference type="AlphaFoldDB" id="A0A2A2M3D3"/>
<dbReference type="AntiFam" id="ANF00132">
    <property type="entry name" value="Shadow ORF (opposite rne)"/>
</dbReference>
<proteinExistence type="predicted"/>
<gene>
    <name evidence="2" type="ORF">WR25_07198</name>
</gene>
<comment type="caution">
    <text evidence="2">The sequence shown here is derived from an EMBL/GenBank/DDBJ whole genome shotgun (WGS) entry which is preliminary data.</text>
</comment>
<dbReference type="Proteomes" id="UP000218231">
    <property type="component" value="Unassembled WGS sequence"/>
</dbReference>
<reference evidence="2 3" key="1">
    <citation type="journal article" date="2017" name="Curr. Biol.">
        <title>Genome architecture and evolution of a unichromosomal asexual nematode.</title>
        <authorList>
            <person name="Fradin H."/>
            <person name="Zegar C."/>
            <person name="Gutwein M."/>
            <person name="Lucas J."/>
            <person name="Kovtun M."/>
            <person name="Corcoran D."/>
            <person name="Baugh L.R."/>
            <person name="Kiontke K."/>
            <person name="Gunsalus K."/>
            <person name="Fitch D.H."/>
            <person name="Piano F."/>
        </authorList>
    </citation>
    <scope>NUCLEOTIDE SEQUENCE [LARGE SCALE GENOMIC DNA]</scope>
    <source>
        <strain evidence="2">PF1309</strain>
    </source>
</reference>
<organism evidence="2 3">
    <name type="scientific">Diploscapter pachys</name>
    <dbReference type="NCBI Taxonomy" id="2018661"/>
    <lineage>
        <taxon>Eukaryota</taxon>
        <taxon>Metazoa</taxon>
        <taxon>Ecdysozoa</taxon>
        <taxon>Nematoda</taxon>
        <taxon>Chromadorea</taxon>
        <taxon>Rhabditida</taxon>
        <taxon>Rhabditina</taxon>
        <taxon>Rhabditomorpha</taxon>
        <taxon>Rhabditoidea</taxon>
        <taxon>Rhabditidae</taxon>
        <taxon>Diploscapter</taxon>
    </lineage>
</organism>
<evidence type="ECO:0000313" key="3">
    <source>
        <dbReference type="Proteomes" id="UP000218231"/>
    </source>
</evidence>
<keyword evidence="3" id="KW-1185">Reference proteome</keyword>